<dbReference type="InterPro" id="IPR050272">
    <property type="entry name" value="Isochorismatase-like_hydrls"/>
</dbReference>
<dbReference type="EMBL" id="JBHSBU010000001">
    <property type="protein sequence ID" value="MFC4160319.1"/>
    <property type="molecule type" value="Genomic_DNA"/>
</dbReference>
<dbReference type="Proteomes" id="UP001595791">
    <property type="component" value="Unassembled WGS sequence"/>
</dbReference>
<dbReference type="PANTHER" id="PTHR43540">
    <property type="entry name" value="PEROXYUREIDOACRYLATE/UREIDOACRYLATE AMIDOHYDROLASE-RELATED"/>
    <property type="match status" value="1"/>
</dbReference>
<proteinExistence type="predicted"/>
<dbReference type="InterPro" id="IPR036380">
    <property type="entry name" value="Isochorismatase-like_sf"/>
</dbReference>
<gene>
    <name evidence="3" type="ORF">ACFOW7_13315</name>
</gene>
<dbReference type="SUPFAM" id="SSF52499">
    <property type="entry name" value="Isochorismatase-like hydrolases"/>
    <property type="match status" value="1"/>
</dbReference>
<organism evidence="3 4">
    <name type="scientific">Chitinimonas lacunae</name>
    <dbReference type="NCBI Taxonomy" id="1963018"/>
    <lineage>
        <taxon>Bacteria</taxon>
        <taxon>Pseudomonadati</taxon>
        <taxon>Pseudomonadota</taxon>
        <taxon>Betaproteobacteria</taxon>
        <taxon>Neisseriales</taxon>
        <taxon>Chitinibacteraceae</taxon>
        <taxon>Chitinimonas</taxon>
    </lineage>
</organism>
<keyword evidence="4" id="KW-1185">Reference proteome</keyword>
<keyword evidence="1" id="KW-0378">Hydrolase</keyword>
<evidence type="ECO:0000313" key="4">
    <source>
        <dbReference type="Proteomes" id="UP001595791"/>
    </source>
</evidence>
<dbReference type="Pfam" id="PF00857">
    <property type="entry name" value="Isochorismatase"/>
    <property type="match status" value="1"/>
</dbReference>
<dbReference type="InterPro" id="IPR000868">
    <property type="entry name" value="Isochorismatase-like_dom"/>
</dbReference>
<evidence type="ECO:0000256" key="1">
    <source>
        <dbReference type="ARBA" id="ARBA00022801"/>
    </source>
</evidence>
<comment type="caution">
    <text evidence="3">The sequence shown here is derived from an EMBL/GenBank/DDBJ whole genome shotgun (WGS) entry which is preliminary data.</text>
</comment>
<protein>
    <submittedName>
        <fullName evidence="3">Isochorismatase family protein</fullName>
    </submittedName>
</protein>
<accession>A0ABV8MSN1</accession>
<dbReference type="Gene3D" id="3.40.50.850">
    <property type="entry name" value="Isochorismatase-like"/>
    <property type="match status" value="1"/>
</dbReference>
<evidence type="ECO:0000259" key="2">
    <source>
        <dbReference type="Pfam" id="PF00857"/>
    </source>
</evidence>
<evidence type="ECO:0000313" key="3">
    <source>
        <dbReference type="EMBL" id="MFC4160319.1"/>
    </source>
</evidence>
<reference evidence="4" key="1">
    <citation type="journal article" date="2019" name="Int. J. Syst. Evol. Microbiol.">
        <title>The Global Catalogue of Microorganisms (GCM) 10K type strain sequencing project: providing services to taxonomists for standard genome sequencing and annotation.</title>
        <authorList>
            <consortium name="The Broad Institute Genomics Platform"/>
            <consortium name="The Broad Institute Genome Sequencing Center for Infectious Disease"/>
            <person name="Wu L."/>
            <person name="Ma J."/>
        </authorList>
    </citation>
    <scope>NUCLEOTIDE SEQUENCE [LARGE SCALE GENOMIC DNA]</scope>
    <source>
        <strain evidence="4">LMG 29894</strain>
    </source>
</reference>
<dbReference type="RefSeq" id="WP_378165022.1">
    <property type="nucleotide sequence ID" value="NZ_JBHSBU010000001.1"/>
</dbReference>
<name>A0ABV8MSN1_9NEIS</name>
<sequence>MSTVLLVVDMQHGAFDGVRCPTIAHAERLLARHAELIAAARAAAMPVVFVQHCDDESGSPFETDTPHGLIHPMLAPNPGEAMVRKRESDAFDNTELAATLTRLAADTLVICGLQSEYCVTATTEAALERQFRVLLVGDGHGTWPGEEQSADAISAEVNRKLAARGAQVRSSSELTASWREAAAQAV</sequence>
<feature type="domain" description="Isochorismatase-like" evidence="2">
    <location>
        <begin position="3"/>
        <end position="152"/>
    </location>
</feature>